<dbReference type="Pfam" id="PF07776">
    <property type="entry name" value="zf-AD"/>
    <property type="match status" value="1"/>
</dbReference>
<feature type="domain" description="C2H2-type" evidence="14">
    <location>
        <begin position="266"/>
        <end position="293"/>
    </location>
</feature>
<comment type="subcellular location">
    <subcellularLocation>
        <location evidence="1">Nucleus</location>
    </subcellularLocation>
</comment>
<dbReference type="AlphaFoldDB" id="A0A6I8VC63"/>
<proteinExistence type="inferred from homology"/>
<dbReference type="Gene3D" id="3.30.160.60">
    <property type="entry name" value="Classic Zinc Finger"/>
    <property type="match status" value="5"/>
</dbReference>
<keyword evidence="4" id="KW-0677">Repeat</keyword>
<evidence type="ECO:0000313" key="16">
    <source>
        <dbReference type="Proteomes" id="UP000001819"/>
    </source>
</evidence>
<feature type="binding site" evidence="12">
    <location>
        <position position="9"/>
    </location>
    <ligand>
        <name>Zn(2+)</name>
        <dbReference type="ChEBI" id="CHEBI:29105"/>
    </ligand>
</feature>
<evidence type="ECO:0000256" key="8">
    <source>
        <dbReference type="ARBA" id="ARBA00023125"/>
    </source>
</evidence>
<dbReference type="SMART" id="SM00868">
    <property type="entry name" value="zf-AD"/>
    <property type="match status" value="1"/>
</dbReference>
<dbReference type="InterPro" id="IPR036236">
    <property type="entry name" value="Znf_C2H2_sf"/>
</dbReference>
<dbReference type="RefSeq" id="XP_015038238.2">
    <property type="nucleotide sequence ID" value="XM_015182752.2"/>
</dbReference>
<dbReference type="InterPro" id="IPR012934">
    <property type="entry name" value="Znf_AD"/>
</dbReference>
<keyword evidence="6 12" id="KW-0862">Zinc</keyword>
<feature type="region of interest" description="Disordered" evidence="13">
    <location>
        <begin position="152"/>
        <end position="173"/>
    </location>
</feature>
<dbReference type="PANTHER" id="PTHR24377">
    <property type="entry name" value="IP01015P-RELATED"/>
    <property type="match status" value="1"/>
</dbReference>
<name>A0A6I8VC63_DROPS</name>
<dbReference type="Proteomes" id="UP000001819">
    <property type="component" value="Chromosome 2"/>
</dbReference>
<dbReference type="FunFam" id="3.30.160.60:FF:000770">
    <property type="entry name" value="zinc finger protein 16"/>
    <property type="match status" value="1"/>
</dbReference>
<feature type="domain" description="C2H2-type" evidence="14">
    <location>
        <begin position="181"/>
        <end position="208"/>
    </location>
</feature>
<evidence type="ECO:0000256" key="4">
    <source>
        <dbReference type="ARBA" id="ARBA00022737"/>
    </source>
</evidence>
<evidence type="ECO:0000259" key="14">
    <source>
        <dbReference type="PROSITE" id="PS50157"/>
    </source>
</evidence>
<evidence type="ECO:0000256" key="2">
    <source>
        <dbReference type="ARBA" id="ARBA00006991"/>
    </source>
</evidence>
<reference evidence="16" key="1">
    <citation type="submission" date="2024-06" db="UniProtKB">
        <authorList>
            <consortium name="RefSeq"/>
        </authorList>
    </citation>
    <scope>NUCLEOTIDE SEQUENCE [LARGE SCALE GENOMIC DNA]</scope>
    <source>
        <strain evidence="16">MV2-25</strain>
    </source>
</reference>
<feature type="domain" description="C2H2-type" evidence="14">
    <location>
        <begin position="238"/>
        <end position="265"/>
    </location>
</feature>
<dbReference type="SUPFAM" id="SSF57667">
    <property type="entry name" value="beta-beta-alpha zinc fingers"/>
    <property type="match status" value="3"/>
</dbReference>
<evidence type="ECO:0000256" key="1">
    <source>
        <dbReference type="ARBA" id="ARBA00004123"/>
    </source>
</evidence>
<dbReference type="InParanoid" id="A0A6I8VC63"/>
<evidence type="ECO:0000259" key="15">
    <source>
        <dbReference type="PROSITE" id="PS51915"/>
    </source>
</evidence>
<dbReference type="GO" id="GO:0008270">
    <property type="term" value="F:zinc ion binding"/>
    <property type="evidence" value="ECO:0007669"/>
    <property type="project" value="UniProtKB-UniRule"/>
</dbReference>
<dbReference type="PROSITE" id="PS50157">
    <property type="entry name" value="ZINC_FINGER_C2H2_2"/>
    <property type="match status" value="5"/>
</dbReference>
<sequence length="345" mass="39648">MLINLCRVCGKSNICPKALPLFEPSNRKLLRYIYDLTGIRVSFSLLLCHSNSPHMVCFCCQMDIKTANVFRRQCIKVQQKWSAMEKKTEDQTPKIRRSVRCSRRRPVLHLPVEPLQIVDVVMKTEDEFIQAPSVNNEVDQLAWTSAEQVAIHTEGSPDETDHDSSSSSDKDYSAQPKLQLHKCNLCGIVKNNKASLVRHKYTHTGERPHPCKECPKAFLSGNELRAHMLTQHTEEPPFPCRYCERKYFSSIGRKKHERVHTNERPFVCEQCGKAFTRGCIMKQHMLSHTGQRMFNCDICNRSFTLKKHLVTHYISNTHKLNAAAQKVVLPRGENCASNKQQNTEL</sequence>
<evidence type="ECO:0000256" key="12">
    <source>
        <dbReference type="PROSITE-ProRule" id="PRU01263"/>
    </source>
</evidence>
<dbReference type="SMART" id="SM00355">
    <property type="entry name" value="ZnF_C2H2"/>
    <property type="match status" value="5"/>
</dbReference>
<feature type="binding site" evidence="12">
    <location>
        <position position="6"/>
    </location>
    <ligand>
        <name>Zn(2+)</name>
        <dbReference type="ChEBI" id="CHEBI:29105"/>
    </ligand>
</feature>
<reference evidence="17" key="2">
    <citation type="submission" date="2025-08" db="UniProtKB">
        <authorList>
            <consortium name="RefSeq"/>
        </authorList>
    </citation>
    <scope>IDENTIFICATION</scope>
    <source>
        <strain evidence="17">MV-25-SWS-2005</strain>
        <tissue evidence="17">Whole body</tissue>
    </source>
</reference>
<comment type="similarity">
    <text evidence="2">Belongs to the krueppel C2H2-type zinc-finger protein family.</text>
</comment>
<evidence type="ECO:0000256" key="10">
    <source>
        <dbReference type="ARBA" id="ARBA00023242"/>
    </source>
</evidence>
<evidence type="ECO:0000313" key="17">
    <source>
        <dbReference type="RefSeq" id="XP_015038238.2"/>
    </source>
</evidence>
<keyword evidence="16" id="KW-1185">Reference proteome</keyword>
<evidence type="ECO:0000256" key="7">
    <source>
        <dbReference type="ARBA" id="ARBA00023015"/>
    </source>
</evidence>
<feature type="domain" description="C2H2-type" evidence="14">
    <location>
        <begin position="209"/>
        <end position="237"/>
    </location>
</feature>
<dbReference type="InterPro" id="IPR050826">
    <property type="entry name" value="Krueppel_C2H2_ZnFinger"/>
</dbReference>
<keyword evidence="9" id="KW-0804">Transcription</keyword>
<feature type="binding site" evidence="12">
    <location>
        <position position="60"/>
    </location>
    <ligand>
        <name>Zn(2+)</name>
        <dbReference type="ChEBI" id="CHEBI:29105"/>
    </ligand>
</feature>
<feature type="domain" description="ZAD" evidence="15">
    <location>
        <begin position="4"/>
        <end position="84"/>
    </location>
</feature>
<evidence type="ECO:0000256" key="5">
    <source>
        <dbReference type="ARBA" id="ARBA00022771"/>
    </source>
</evidence>
<dbReference type="GO" id="GO:0005634">
    <property type="term" value="C:nucleus"/>
    <property type="evidence" value="ECO:0007669"/>
    <property type="project" value="UniProtKB-SubCell"/>
</dbReference>
<gene>
    <name evidence="17" type="primary">nom</name>
</gene>
<feature type="compositionally biased region" description="Basic and acidic residues" evidence="13">
    <location>
        <begin position="162"/>
        <end position="172"/>
    </location>
</feature>
<dbReference type="FunFam" id="3.30.160.60:FF:000446">
    <property type="entry name" value="Zinc finger protein"/>
    <property type="match status" value="1"/>
</dbReference>
<evidence type="ECO:0000256" key="13">
    <source>
        <dbReference type="SAM" id="MobiDB-lite"/>
    </source>
</evidence>
<keyword evidence="3 12" id="KW-0479">Metal-binding</keyword>
<feature type="domain" description="C2H2-type" evidence="14">
    <location>
        <begin position="294"/>
        <end position="318"/>
    </location>
</feature>
<feature type="binding site" evidence="12">
    <location>
        <position position="57"/>
    </location>
    <ligand>
        <name>Zn(2+)</name>
        <dbReference type="ChEBI" id="CHEBI:29105"/>
    </ligand>
</feature>
<evidence type="ECO:0000256" key="9">
    <source>
        <dbReference type="ARBA" id="ARBA00023163"/>
    </source>
</evidence>
<dbReference type="InterPro" id="IPR013087">
    <property type="entry name" value="Znf_C2H2_type"/>
</dbReference>
<evidence type="ECO:0000256" key="6">
    <source>
        <dbReference type="ARBA" id="ARBA00022833"/>
    </source>
</evidence>
<keyword evidence="7" id="KW-0805">Transcription regulation</keyword>
<evidence type="ECO:0000256" key="3">
    <source>
        <dbReference type="ARBA" id="ARBA00022723"/>
    </source>
</evidence>
<dbReference type="PROSITE" id="PS00028">
    <property type="entry name" value="ZINC_FINGER_C2H2_1"/>
    <property type="match status" value="4"/>
</dbReference>
<dbReference type="Pfam" id="PF00096">
    <property type="entry name" value="zf-C2H2"/>
    <property type="match status" value="1"/>
</dbReference>
<keyword evidence="10" id="KW-0539">Nucleus</keyword>
<accession>A0A6I8VC63</accession>
<organism evidence="16 17">
    <name type="scientific">Drosophila pseudoobscura pseudoobscura</name>
    <name type="common">Fruit fly</name>
    <dbReference type="NCBI Taxonomy" id="46245"/>
    <lineage>
        <taxon>Eukaryota</taxon>
        <taxon>Metazoa</taxon>
        <taxon>Ecdysozoa</taxon>
        <taxon>Arthropoda</taxon>
        <taxon>Hexapoda</taxon>
        <taxon>Insecta</taxon>
        <taxon>Pterygota</taxon>
        <taxon>Neoptera</taxon>
        <taxon>Endopterygota</taxon>
        <taxon>Diptera</taxon>
        <taxon>Brachycera</taxon>
        <taxon>Muscomorpha</taxon>
        <taxon>Ephydroidea</taxon>
        <taxon>Drosophilidae</taxon>
        <taxon>Drosophila</taxon>
        <taxon>Sophophora</taxon>
    </lineage>
</organism>
<keyword evidence="8" id="KW-0238">DNA-binding</keyword>
<keyword evidence="5 11" id="KW-0863">Zinc-finger</keyword>
<dbReference type="GO" id="GO:0003677">
    <property type="term" value="F:DNA binding"/>
    <property type="evidence" value="ECO:0007669"/>
    <property type="project" value="UniProtKB-KW"/>
</dbReference>
<protein>
    <submittedName>
        <fullName evidence="17">Transcription factor Ouib isoform X1</fullName>
    </submittedName>
</protein>
<dbReference type="PROSITE" id="PS51915">
    <property type="entry name" value="ZAD"/>
    <property type="match status" value="1"/>
</dbReference>
<evidence type="ECO:0000256" key="11">
    <source>
        <dbReference type="PROSITE-ProRule" id="PRU00042"/>
    </source>
</evidence>